<keyword evidence="6 14" id="KW-0812">Transmembrane</keyword>
<gene>
    <name evidence="15" type="ORF">MNBD_GAMMA01-1177</name>
</gene>
<dbReference type="HAMAP" id="MF_00286">
    <property type="entry name" value="DsbB"/>
    <property type="match status" value="1"/>
</dbReference>
<dbReference type="InterPro" id="IPR022920">
    <property type="entry name" value="Disulphide_bond_form_DsbB"/>
</dbReference>
<keyword evidence="11" id="KW-1015">Disulfide bond</keyword>
<evidence type="ECO:0000256" key="12">
    <source>
        <dbReference type="ARBA" id="ARBA00023186"/>
    </source>
</evidence>
<keyword evidence="8 14" id="KW-1133">Transmembrane helix</keyword>
<evidence type="ECO:0000256" key="3">
    <source>
        <dbReference type="ARBA" id="ARBA00022448"/>
    </source>
</evidence>
<evidence type="ECO:0000256" key="11">
    <source>
        <dbReference type="ARBA" id="ARBA00023157"/>
    </source>
</evidence>
<dbReference type="GO" id="GO:0006457">
    <property type="term" value="P:protein folding"/>
    <property type="evidence" value="ECO:0007669"/>
    <property type="project" value="InterPro"/>
</dbReference>
<dbReference type="InterPro" id="IPR003752">
    <property type="entry name" value="DiS_bond_form_DsbB/BdbC"/>
</dbReference>
<comment type="subcellular location">
    <subcellularLocation>
        <location evidence="1">Cell inner membrane</location>
        <topology evidence="1">Multi-pass membrane protein</topology>
    </subcellularLocation>
</comment>
<comment type="similarity">
    <text evidence="2">Belongs to the DsbB family.</text>
</comment>
<reference evidence="15" key="1">
    <citation type="submission" date="2018-06" db="EMBL/GenBank/DDBJ databases">
        <authorList>
            <person name="Zhirakovskaya E."/>
        </authorList>
    </citation>
    <scope>NUCLEOTIDE SEQUENCE</scope>
</reference>
<keyword evidence="10 14" id="KW-0472">Membrane</keyword>
<proteinExistence type="inferred from homology"/>
<evidence type="ECO:0000256" key="1">
    <source>
        <dbReference type="ARBA" id="ARBA00004429"/>
    </source>
</evidence>
<dbReference type="InterPro" id="IPR050183">
    <property type="entry name" value="DsbB"/>
</dbReference>
<dbReference type="Gene3D" id="1.20.1550.10">
    <property type="entry name" value="DsbB-like"/>
    <property type="match status" value="1"/>
</dbReference>
<evidence type="ECO:0000256" key="10">
    <source>
        <dbReference type="ARBA" id="ARBA00023136"/>
    </source>
</evidence>
<dbReference type="PANTHER" id="PTHR36570">
    <property type="entry name" value="DISULFIDE BOND FORMATION PROTEIN B"/>
    <property type="match status" value="1"/>
</dbReference>
<keyword evidence="9" id="KW-0560">Oxidoreductase</keyword>
<dbReference type="GO" id="GO:0015035">
    <property type="term" value="F:protein-disulfide reductase activity"/>
    <property type="evidence" value="ECO:0007669"/>
    <property type="project" value="InterPro"/>
</dbReference>
<sequence length="166" mass="18457">MQVKSLRLYSFIPVLTVVLLLAFAYYQEIVKGLAPCPLCMVQRLVFVIIGGLFLITLIKPPQFLFRKFIAAIIALVAALGVAISGRHVWLQSLPADEVPACGPGLFFLLDNFPMGSVLQEVLHGSGECAEVSWRFLGLTMPMWTLICFAGFIIYAILWAMLKKNEH</sequence>
<dbReference type="AlphaFoldDB" id="A0A3B0VK60"/>
<keyword evidence="7" id="KW-0249">Electron transport</keyword>
<evidence type="ECO:0000256" key="5">
    <source>
        <dbReference type="ARBA" id="ARBA00022519"/>
    </source>
</evidence>
<keyword evidence="5" id="KW-0997">Cell inner membrane</keyword>
<dbReference type="SUPFAM" id="SSF158442">
    <property type="entry name" value="DsbB-like"/>
    <property type="match status" value="1"/>
</dbReference>
<evidence type="ECO:0000313" key="15">
    <source>
        <dbReference type="EMBL" id="VAW39422.1"/>
    </source>
</evidence>
<feature type="transmembrane region" description="Helical" evidence="14">
    <location>
        <begin position="32"/>
        <end position="56"/>
    </location>
</feature>
<name>A0A3B0VK60_9ZZZZ</name>
<keyword evidence="12" id="KW-0143">Chaperone</keyword>
<dbReference type="InterPro" id="IPR023380">
    <property type="entry name" value="DsbB-like_sf"/>
</dbReference>
<keyword evidence="3" id="KW-0813">Transport</keyword>
<evidence type="ECO:0000256" key="6">
    <source>
        <dbReference type="ARBA" id="ARBA00022692"/>
    </source>
</evidence>
<evidence type="ECO:0000256" key="4">
    <source>
        <dbReference type="ARBA" id="ARBA00022475"/>
    </source>
</evidence>
<organism evidence="15">
    <name type="scientific">hydrothermal vent metagenome</name>
    <dbReference type="NCBI Taxonomy" id="652676"/>
    <lineage>
        <taxon>unclassified sequences</taxon>
        <taxon>metagenomes</taxon>
        <taxon>ecological metagenomes</taxon>
    </lineage>
</organism>
<dbReference type="PANTHER" id="PTHR36570:SF3">
    <property type="entry name" value="DISULFIDE BOND FORMATION PROTEIN B"/>
    <property type="match status" value="1"/>
</dbReference>
<protein>
    <submittedName>
        <fullName evidence="15">Periplasmic thiol:disulfide oxidoreductase DsbB, required for DsbA reoxidation</fullName>
    </submittedName>
</protein>
<evidence type="ECO:0000256" key="14">
    <source>
        <dbReference type="SAM" id="Phobius"/>
    </source>
</evidence>
<feature type="transmembrane region" description="Helical" evidence="14">
    <location>
        <begin position="7"/>
        <end position="26"/>
    </location>
</feature>
<feature type="transmembrane region" description="Helical" evidence="14">
    <location>
        <begin position="68"/>
        <end position="89"/>
    </location>
</feature>
<evidence type="ECO:0000256" key="9">
    <source>
        <dbReference type="ARBA" id="ARBA00023002"/>
    </source>
</evidence>
<evidence type="ECO:0000256" key="7">
    <source>
        <dbReference type="ARBA" id="ARBA00022982"/>
    </source>
</evidence>
<dbReference type="GO" id="GO:0005886">
    <property type="term" value="C:plasma membrane"/>
    <property type="evidence" value="ECO:0007669"/>
    <property type="project" value="UniProtKB-SubCell"/>
</dbReference>
<accession>A0A3B0VK60</accession>
<evidence type="ECO:0000256" key="2">
    <source>
        <dbReference type="ARBA" id="ARBA00008823"/>
    </source>
</evidence>
<dbReference type="Pfam" id="PF02600">
    <property type="entry name" value="DsbB"/>
    <property type="match status" value="1"/>
</dbReference>
<evidence type="ECO:0000256" key="8">
    <source>
        <dbReference type="ARBA" id="ARBA00022989"/>
    </source>
</evidence>
<evidence type="ECO:0000256" key="13">
    <source>
        <dbReference type="ARBA" id="ARBA00023284"/>
    </source>
</evidence>
<dbReference type="EMBL" id="UOEW01000230">
    <property type="protein sequence ID" value="VAW39422.1"/>
    <property type="molecule type" value="Genomic_DNA"/>
</dbReference>
<keyword evidence="4" id="KW-1003">Cell membrane</keyword>
<keyword evidence="13" id="KW-0676">Redox-active center</keyword>
<feature type="transmembrane region" description="Helical" evidence="14">
    <location>
        <begin position="142"/>
        <end position="161"/>
    </location>
</feature>